<feature type="non-terminal residue" evidence="3">
    <location>
        <position position="1"/>
    </location>
</feature>
<organism evidence="3 4">
    <name type="scientific">Porites lobata</name>
    <dbReference type="NCBI Taxonomy" id="104759"/>
    <lineage>
        <taxon>Eukaryota</taxon>
        <taxon>Metazoa</taxon>
        <taxon>Cnidaria</taxon>
        <taxon>Anthozoa</taxon>
        <taxon>Hexacorallia</taxon>
        <taxon>Scleractinia</taxon>
        <taxon>Fungiina</taxon>
        <taxon>Poritidae</taxon>
        <taxon>Porites</taxon>
    </lineage>
</organism>
<protein>
    <recommendedName>
        <fullName evidence="2">C-type lectin domain-containing protein</fullName>
    </recommendedName>
</protein>
<keyword evidence="4" id="KW-1185">Reference proteome</keyword>
<dbReference type="Pfam" id="PF00059">
    <property type="entry name" value="Lectin_C"/>
    <property type="match status" value="1"/>
</dbReference>
<dbReference type="InterPro" id="IPR050111">
    <property type="entry name" value="C-type_lectin/snaclec_domain"/>
</dbReference>
<dbReference type="InterPro" id="IPR016186">
    <property type="entry name" value="C-type_lectin-like/link_sf"/>
</dbReference>
<gene>
    <name evidence="3" type="ORF">PLOB_00023393</name>
</gene>
<dbReference type="SUPFAM" id="SSF56436">
    <property type="entry name" value="C-type lectin-like"/>
    <property type="match status" value="1"/>
</dbReference>
<keyword evidence="1" id="KW-0812">Transmembrane</keyword>
<sequence>TNSAFRAEPNDEHLYNHIELSNRQPVPSRAPTANQIYQEEAVYQNCEGNNRPVATNTAFRAEPNDVHLYNHIQLFNRQPVPSGAPAANQISQEEAANQTYGGNNRPQEPMKNIAICHRMPFAMIAVLVLCLLATVGASISLAIRMSSDGNFSPTMRSKFFLGCPSDWSHFKSYCYFVSKKPQPWIAAQGFCIERKGELVQITSFEENEYVLNLVKKREPSLEQVWIGLRYNQKVSKFLWSDNVVPYFKYWPNSIQERQGDSSKPCVYMFTSRKYEPSKPPGSWNDVNCESYTRFVCKKLQ</sequence>
<reference evidence="3 4" key="1">
    <citation type="submission" date="2022-05" db="EMBL/GenBank/DDBJ databases">
        <authorList>
            <consortium name="Genoscope - CEA"/>
            <person name="William W."/>
        </authorList>
    </citation>
    <scope>NUCLEOTIDE SEQUENCE [LARGE SCALE GENOMIC DNA]</scope>
</reference>
<name>A0ABN8RSU2_9CNID</name>
<dbReference type="Proteomes" id="UP001159405">
    <property type="component" value="Unassembled WGS sequence"/>
</dbReference>
<evidence type="ECO:0000259" key="2">
    <source>
        <dbReference type="PROSITE" id="PS50041"/>
    </source>
</evidence>
<dbReference type="SMART" id="SM00034">
    <property type="entry name" value="CLECT"/>
    <property type="match status" value="1"/>
</dbReference>
<dbReference type="InterPro" id="IPR001304">
    <property type="entry name" value="C-type_lectin-like"/>
</dbReference>
<dbReference type="InterPro" id="IPR016187">
    <property type="entry name" value="CTDL_fold"/>
</dbReference>
<keyword evidence="1" id="KW-1133">Transmembrane helix</keyword>
<feature type="domain" description="C-type lectin" evidence="2">
    <location>
        <begin position="170"/>
        <end position="297"/>
    </location>
</feature>
<keyword evidence="1" id="KW-0472">Membrane</keyword>
<accession>A0ABN8RSU2</accession>
<dbReference type="PROSITE" id="PS50041">
    <property type="entry name" value="C_TYPE_LECTIN_2"/>
    <property type="match status" value="1"/>
</dbReference>
<comment type="caution">
    <text evidence="3">The sequence shown here is derived from an EMBL/GenBank/DDBJ whole genome shotgun (WGS) entry which is preliminary data.</text>
</comment>
<evidence type="ECO:0000256" key="1">
    <source>
        <dbReference type="SAM" id="Phobius"/>
    </source>
</evidence>
<dbReference type="CDD" id="cd00037">
    <property type="entry name" value="CLECT"/>
    <property type="match status" value="1"/>
</dbReference>
<evidence type="ECO:0000313" key="4">
    <source>
        <dbReference type="Proteomes" id="UP001159405"/>
    </source>
</evidence>
<proteinExistence type="predicted"/>
<dbReference type="PRINTS" id="PR01504">
    <property type="entry name" value="PNCREATITSAP"/>
</dbReference>
<feature type="transmembrane region" description="Helical" evidence="1">
    <location>
        <begin position="121"/>
        <end position="143"/>
    </location>
</feature>
<dbReference type="Gene3D" id="3.10.100.10">
    <property type="entry name" value="Mannose-Binding Protein A, subunit A"/>
    <property type="match status" value="1"/>
</dbReference>
<dbReference type="EMBL" id="CALNXK010000278">
    <property type="protein sequence ID" value="CAH3180517.1"/>
    <property type="molecule type" value="Genomic_DNA"/>
</dbReference>
<evidence type="ECO:0000313" key="3">
    <source>
        <dbReference type="EMBL" id="CAH3180517.1"/>
    </source>
</evidence>
<dbReference type="PANTHER" id="PTHR22803">
    <property type="entry name" value="MANNOSE, PHOSPHOLIPASE, LECTIN RECEPTOR RELATED"/>
    <property type="match status" value="1"/>
</dbReference>